<dbReference type="EMBL" id="JAUEDK010000003">
    <property type="protein sequence ID" value="MDN0073843.1"/>
    <property type="molecule type" value="Genomic_DNA"/>
</dbReference>
<sequence length="375" mass="40006">MRRIDHPLLSPSLGAARQLSSFHFGEAGRGEKVYIQAALHADELPGMLVAWQLKQHFAALEAAGRLNGEIVLVPMANPIGLDQTLLGYQLGRFEQGSGLNFNRHYPALADSVYAMVRTALGNDAAANVRLIRAELSRQLAELPVKNELASLRHTLHGLACDADVVLDLHCDARAALHLYTGTPLWPQCEPLARYLGAHATLLATESGDNPFDEACSQLWWQLAERAAADGLTVPIPPACLAVTVELRGQASVHPTLAERDADAIVAFLIHRGVIGGEVPPLPELLHPATPLAGSETLAAPHPGVVSFRVEPGATVTAGQPLVDIVDPLDDRVTTLASQYGGVVYAQENRHYATTGMELAKIATATAFKTGKLLSA</sequence>
<dbReference type="CDD" id="cd06250">
    <property type="entry name" value="M14_PaAOTO_like"/>
    <property type="match status" value="1"/>
</dbReference>
<dbReference type="PANTHER" id="PTHR37326">
    <property type="entry name" value="BLL3975 PROTEIN"/>
    <property type="match status" value="1"/>
</dbReference>
<name>A0ABT7XJ95_9NEIS</name>
<keyword evidence="3" id="KW-0378">Hydrolase</keyword>
<dbReference type="InterPro" id="IPR055438">
    <property type="entry name" value="AstE_AspA_cat"/>
</dbReference>
<proteinExistence type="predicted"/>
<organism evidence="6 7">
    <name type="scientific">Crenobacter oryzisoli</name>
    <dbReference type="NCBI Taxonomy" id="3056844"/>
    <lineage>
        <taxon>Bacteria</taxon>
        <taxon>Pseudomonadati</taxon>
        <taxon>Pseudomonadota</taxon>
        <taxon>Betaproteobacteria</taxon>
        <taxon>Neisseriales</taxon>
        <taxon>Neisseriaceae</taxon>
        <taxon>Crenobacter</taxon>
    </lineage>
</organism>
<accession>A0ABT7XJ95</accession>
<evidence type="ECO:0000256" key="1">
    <source>
        <dbReference type="ARBA" id="ARBA00001947"/>
    </source>
</evidence>
<dbReference type="Proteomes" id="UP001168540">
    <property type="component" value="Unassembled WGS sequence"/>
</dbReference>
<dbReference type="PANTHER" id="PTHR37326:SF1">
    <property type="entry name" value="BLL3975 PROTEIN"/>
    <property type="match status" value="1"/>
</dbReference>
<evidence type="ECO:0000256" key="4">
    <source>
        <dbReference type="ARBA" id="ARBA00022833"/>
    </source>
</evidence>
<gene>
    <name evidence="6" type="ORF">QU481_02920</name>
</gene>
<evidence type="ECO:0000313" key="7">
    <source>
        <dbReference type="Proteomes" id="UP001168540"/>
    </source>
</evidence>
<reference evidence="6" key="1">
    <citation type="submission" date="2023-06" db="EMBL/GenBank/DDBJ databases">
        <authorList>
            <person name="Zhang S."/>
        </authorList>
    </citation>
    <scope>NUCLEOTIDE SEQUENCE</scope>
    <source>
        <strain evidence="6">SG2303</strain>
    </source>
</reference>
<dbReference type="SUPFAM" id="SSF53187">
    <property type="entry name" value="Zn-dependent exopeptidases"/>
    <property type="match status" value="1"/>
</dbReference>
<evidence type="ECO:0000259" key="5">
    <source>
        <dbReference type="Pfam" id="PF24827"/>
    </source>
</evidence>
<keyword evidence="4" id="KW-0862">Zinc</keyword>
<feature type="domain" description="Succinylglutamate desuccinylase/Aspartoacylase catalytic" evidence="5">
    <location>
        <begin position="30"/>
        <end position="270"/>
    </location>
</feature>
<dbReference type="Gene3D" id="3.40.630.10">
    <property type="entry name" value="Zn peptidases"/>
    <property type="match status" value="1"/>
</dbReference>
<evidence type="ECO:0000256" key="3">
    <source>
        <dbReference type="ARBA" id="ARBA00022801"/>
    </source>
</evidence>
<dbReference type="InterPro" id="IPR053138">
    <property type="entry name" value="N-alpha-Ac-DABA_deacetylase"/>
</dbReference>
<dbReference type="Pfam" id="PF24827">
    <property type="entry name" value="AstE_AspA_cat"/>
    <property type="match status" value="1"/>
</dbReference>
<comment type="caution">
    <text evidence="6">The sequence shown here is derived from an EMBL/GenBank/DDBJ whole genome shotgun (WGS) entry which is preliminary data.</text>
</comment>
<dbReference type="RefSeq" id="WP_289828388.1">
    <property type="nucleotide sequence ID" value="NZ_JAUEDK010000003.1"/>
</dbReference>
<protein>
    <submittedName>
        <fullName evidence="6">Succinylglutamate desuccinylase/aspartoacylase family protein</fullName>
    </submittedName>
</protein>
<evidence type="ECO:0000313" key="6">
    <source>
        <dbReference type="EMBL" id="MDN0073843.1"/>
    </source>
</evidence>
<evidence type="ECO:0000256" key="2">
    <source>
        <dbReference type="ARBA" id="ARBA00022723"/>
    </source>
</evidence>
<comment type="cofactor">
    <cofactor evidence="1">
        <name>Zn(2+)</name>
        <dbReference type="ChEBI" id="CHEBI:29105"/>
    </cofactor>
</comment>
<keyword evidence="2" id="KW-0479">Metal-binding</keyword>
<keyword evidence="7" id="KW-1185">Reference proteome</keyword>